<dbReference type="Pfam" id="PF01979">
    <property type="entry name" value="Amidohydro_1"/>
    <property type="match status" value="1"/>
</dbReference>
<evidence type="ECO:0000256" key="6">
    <source>
        <dbReference type="ARBA" id="ARBA00023277"/>
    </source>
</evidence>
<evidence type="ECO:0000256" key="1">
    <source>
        <dbReference type="ARBA" id="ARBA00010716"/>
    </source>
</evidence>
<evidence type="ECO:0000256" key="4">
    <source>
        <dbReference type="ARBA" id="ARBA00022723"/>
    </source>
</evidence>
<comment type="catalytic activity">
    <reaction evidence="7 8">
        <text>N-acetyl-D-glucosamine 6-phosphate + H2O = D-glucosamine 6-phosphate + acetate</text>
        <dbReference type="Rhea" id="RHEA:22936"/>
        <dbReference type="ChEBI" id="CHEBI:15377"/>
        <dbReference type="ChEBI" id="CHEBI:30089"/>
        <dbReference type="ChEBI" id="CHEBI:57513"/>
        <dbReference type="ChEBI" id="CHEBI:58725"/>
        <dbReference type="EC" id="3.5.1.25"/>
    </reaction>
</comment>
<evidence type="ECO:0000313" key="13">
    <source>
        <dbReference type="EMBL" id="KAF2144879.1"/>
    </source>
</evidence>
<dbReference type="Gene3D" id="3.20.20.140">
    <property type="entry name" value="Metal-dependent hydrolases"/>
    <property type="match status" value="1"/>
</dbReference>
<dbReference type="Proteomes" id="UP000799438">
    <property type="component" value="Unassembled WGS sequence"/>
</dbReference>
<dbReference type="InterPro" id="IPR006680">
    <property type="entry name" value="Amidohydro-rel"/>
</dbReference>
<dbReference type="AlphaFoldDB" id="A0A6A6BL86"/>
<proteinExistence type="inferred from homology"/>
<dbReference type="PANTHER" id="PTHR11113:SF14">
    <property type="entry name" value="N-ACETYLGLUCOSAMINE-6-PHOSPHATE DEACETYLASE"/>
    <property type="match status" value="1"/>
</dbReference>
<accession>A0A6A6BL86</accession>
<dbReference type="RefSeq" id="XP_033400591.1">
    <property type="nucleotide sequence ID" value="XM_033545588.1"/>
</dbReference>
<dbReference type="FunFam" id="3.20.20.140:FF:000065">
    <property type="entry name" value="N-acetylglucosamine-6-phosphate deacetylase"/>
    <property type="match status" value="1"/>
</dbReference>
<evidence type="ECO:0000256" key="10">
    <source>
        <dbReference type="PIRSR" id="PIRSR038994-2"/>
    </source>
</evidence>
<dbReference type="PIRSF" id="PIRSF038994">
    <property type="entry name" value="NagA"/>
    <property type="match status" value="1"/>
</dbReference>
<feature type="binding site" evidence="11">
    <location>
        <position position="151"/>
    </location>
    <ligand>
        <name>Zn(2+)</name>
        <dbReference type="ChEBI" id="CHEBI:29105"/>
    </ligand>
</feature>
<evidence type="ECO:0000256" key="9">
    <source>
        <dbReference type="PIRSR" id="PIRSR038994-1"/>
    </source>
</evidence>
<evidence type="ECO:0000259" key="12">
    <source>
        <dbReference type="Pfam" id="PF01979"/>
    </source>
</evidence>
<evidence type="ECO:0000256" key="3">
    <source>
        <dbReference type="ARBA" id="ARBA00018029"/>
    </source>
</evidence>
<dbReference type="EMBL" id="ML995478">
    <property type="protein sequence ID" value="KAF2144879.1"/>
    <property type="molecule type" value="Genomic_DNA"/>
</dbReference>
<dbReference type="GeneID" id="54303096"/>
<comment type="cofactor">
    <cofactor evidence="11">
        <name>a divalent metal cation</name>
        <dbReference type="ChEBI" id="CHEBI:60240"/>
    </cofactor>
    <text evidence="11">Binds 1 divalent metal cation per subunit.</text>
</comment>
<feature type="binding site" evidence="11">
    <location>
        <position position="224"/>
    </location>
    <ligand>
        <name>Zn(2+)</name>
        <dbReference type="ChEBI" id="CHEBI:29105"/>
    </ligand>
</feature>
<evidence type="ECO:0000256" key="7">
    <source>
        <dbReference type="ARBA" id="ARBA00047647"/>
    </source>
</evidence>
<keyword evidence="5 8" id="KW-0378">Hydrolase</keyword>
<feature type="domain" description="Amidohydrolase-related" evidence="12">
    <location>
        <begin position="64"/>
        <end position="417"/>
    </location>
</feature>
<dbReference type="OrthoDB" id="10264777at2759"/>
<dbReference type="SUPFAM" id="SSF51556">
    <property type="entry name" value="Metallo-dependent hydrolases"/>
    <property type="match status" value="1"/>
</dbReference>
<feature type="binding site" evidence="10">
    <location>
        <begin position="339"/>
        <end position="341"/>
    </location>
    <ligand>
        <name>substrate</name>
    </ligand>
</feature>
<evidence type="ECO:0000256" key="11">
    <source>
        <dbReference type="PIRSR" id="PIRSR038994-3"/>
    </source>
</evidence>
<protein>
    <recommendedName>
        <fullName evidence="3 8">N-acetylglucosamine-6-phosphate deacetylase</fullName>
        <ecNumber evidence="2 8">3.5.1.25</ecNumber>
    </recommendedName>
</protein>
<feature type="binding site" evidence="10">
    <location>
        <position position="282"/>
    </location>
    <ligand>
        <name>substrate</name>
    </ligand>
</feature>
<gene>
    <name evidence="13" type="ORF">K452DRAFT_349268</name>
</gene>
<dbReference type="NCBIfam" id="TIGR00221">
    <property type="entry name" value="nagA"/>
    <property type="match status" value="1"/>
</dbReference>
<dbReference type="GO" id="GO:0046872">
    <property type="term" value="F:metal ion binding"/>
    <property type="evidence" value="ECO:0007669"/>
    <property type="project" value="UniProtKB-KW"/>
</dbReference>
<evidence type="ECO:0000256" key="2">
    <source>
        <dbReference type="ARBA" id="ARBA00011899"/>
    </source>
</evidence>
<feature type="binding site" evidence="10">
    <location>
        <position position="162"/>
    </location>
    <ligand>
        <name>substrate</name>
    </ligand>
</feature>
<evidence type="ECO:0000313" key="14">
    <source>
        <dbReference type="Proteomes" id="UP000799438"/>
    </source>
</evidence>
<dbReference type="PANTHER" id="PTHR11113">
    <property type="entry name" value="N-ACETYLGLUCOSAMINE-6-PHOSPHATE DEACETYLASE"/>
    <property type="match status" value="1"/>
</dbReference>
<feature type="binding site" evidence="10">
    <location>
        <begin position="248"/>
        <end position="249"/>
    </location>
    <ligand>
        <name>substrate</name>
    </ligand>
</feature>
<name>A0A6A6BL86_9PEZI</name>
<dbReference type="CDD" id="cd00854">
    <property type="entry name" value="NagA"/>
    <property type="match status" value="1"/>
</dbReference>
<dbReference type="InterPro" id="IPR003764">
    <property type="entry name" value="GlcNAc_6-P_deAcase"/>
</dbReference>
<feature type="active site" description="Proton donor/acceptor" evidence="9">
    <location>
        <position position="304"/>
    </location>
</feature>
<feature type="binding site" evidence="11">
    <location>
        <position position="245"/>
    </location>
    <ligand>
        <name>Zn(2+)</name>
        <dbReference type="ChEBI" id="CHEBI:29105"/>
    </ligand>
</feature>
<dbReference type="GO" id="GO:0008448">
    <property type="term" value="F:N-acetylglucosamine-6-phosphate deacetylase activity"/>
    <property type="evidence" value="ECO:0007669"/>
    <property type="project" value="UniProtKB-UniRule"/>
</dbReference>
<dbReference type="InterPro" id="IPR011059">
    <property type="entry name" value="Metal-dep_hydrolase_composite"/>
</dbReference>
<keyword evidence="4 11" id="KW-0479">Metal-binding</keyword>
<organism evidence="13 14">
    <name type="scientific">Aplosporella prunicola CBS 121167</name>
    <dbReference type="NCBI Taxonomy" id="1176127"/>
    <lineage>
        <taxon>Eukaryota</taxon>
        <taxon>Fungi</taxon>
        <taxon>Dikarya</taxon>
        <taxon>Ascomycota</taxon>
        <taxon>Pezizomycotina</taxon>
        <taxon>Dothideomycetes</taxon>
        <taxon>Dothideomycetes incertae sedis</taxon>
        <taxon>Botryosphaeriales</taxon>
        <taxon>Aplosporellaceae</taxon>
        <taxon>Aplosporella</taxon>
    </lineage>
</organism>
<keyword evidence="14" id="KW-1185">Reference proteome</keyword>
<evidence type="ECO:0000256" key="8">
    <source>
        <dbReference type="PIRNR" id="PIRNR038994"/>
    </source>
</evidence>
<comment type="similarity">
    <text evidence="1 8">Belongs to the metallo-dependent hydrolases superfamily. NagA family.</text>
</comment>
<feature type="binding site" evidence="10">
    <location>
        <position position="256"/>
    </location>
    <ligand>
        <name>substrate</name>
    </ligand>
</feature>
<dbReference type="SUPFAM" id="SSF51338">
    <property type="entry name" value="Composite domain of metallo-dependent hydrolases"/>
    <property type="match status" value="1"/>
</dbReference>
<sequence>MPSALPRRRSGITKLTNCHIIKDNHLLQEDVWFSSLSGKVLQSQEIFYEQQLVPDRTVDLGGRIVSPGFIDVQLNGGVGFDFSVLPDDISLYVKGVLRVNKSLIETGVTSYLPTLTSQRSDVYRNVLPYLGPSGSRRNASDGAESLGAHCEGPFMSPSKNGIHDPSVLRTAPNGIVDLEECYGSENMQSHNSPIKLMTLAPELPGTLACIPQLKARGIDVSIGHSEATFEEAGAAIDAGAVMITHLFNAMRPLHHRNPGIFGLLGTSAPQKPFFGLIADGIHLHPTTVKIAWHAHPDGMVLVTDAMALAGLADGVYDWTNGSRIIKRGSVLKQQETDRIAGSAVQLIECVNNFLNWTGASVPNAIKAVTATPARMLGLEGVKGSLEPGADADLIVLDEVVNVAGERKLSVDQVWKFGQCVFDVEQMA</sequence>
<dbReference type="GO" id="GO:0006046">
    <property type="term" value="P:N-acetylglucosamine catabolic process"/>
    <property type="evidence" value="ECO:0007669"/>
    <property type="project" value="TreeGrafter"/>
</dbReference>
<evidence type="ECO:0000256" key="5">
    <source>
        <dbReference type="ARBA" id="ARBA00022801"/>
    </source>
</evidence>
<keyword evidence="6 8" id="KW-0119">Carbohydrate metabolism</keyword>
<dbReference type="EC" id="3.5.1.25" evidence="2 8"/>
<reference evidence="13" key="1">
    <citation type="journal article" date="2020" name="Stud. Mycol.">
        <title>101 Dothideomycetes genomes: a test case for predicting lifestyles and emergence of pathogens.</title>
        <authorList>
            <person name="Haridas S."/>
            <person name="Albert R."/>
            <person name="Binder M."/>
            <person name="Bloem J."/>
            <person name="Labutti K."/>
            <person name="Salamov A."/>
            <person name="Andreopoulos B."/>
            <person name="Baker S."/>
            <person name="Barry K."/>
            <person name="Bills G."/>
            <person name="Bluhm B."/>
            <person name="Cannon C."/>
            <person name="Castanera R."/>
            <person name="Culley D."/>
            <person name="Daum C."/>
            <person name="Ezra D."/>
            <person name="Gonzalez J."/>
            <person name="Henrissat B."/>
            <person name="Kuo A."/>
            <person name="Liang C."/>
            <person name="Lipzen A."/>
            <person name="Lutzoni F."/>
            <person name="Magnuson J."/>
            <person name="Mondo S."/>
            <person name="Nolan M."/>
            <person name="Ohm R."/>
            <person name="Pangilinan J."/>
            <person name="Park H.-J."/>
            <person name="Ramirez L."/>
            <person name="Alfaro M."/>
            <person name="Sun H."/>
            <person name="Tritt A."/>
            <person name="Yoshinaga Y."/>
            <person name="Zwiers L.-H."/>
            <person name="Turgeon B."/>
            <person name="Goodwin S."/>
            <person name="Spatafora J."/>
            <person name="Crous P."/>
            <person name="Grigoriev I."/>
        </authorList>
    </citation>
    <scope>NUCLEOTIDE SEQUENCE</scope>
    <source>
        <strain evidence="13">CBS 121167</strain>
    </source>
</reference>
<dbReference type="InterPro" id="IPR032466">
    <property type="entry name" value="Metal_Hydrolase"/>
</dbReference>